<keyword evidence="1" id="KW-0472">Membrane</keyword>
<proteinExistence type="predicted"/>
<evidence type="ECO:0000313" key="3">
    <source>
        <dbReference type="Proteomes" id="UP001153620"/>
    </source>
</evidence>
<evidence type="ECO:0000313" key="2">
    <source>
        <dbReference type="EMBL" id="CAG9807678.1"/>
    </source>
</evidence>
<keyword evidence="3" id="KW-1185">Reference proteome</keyword>
<feature type="transmembrane region" description="Helical" evidence="1">
    <location>
        <begin position="56"/>
        <end position="84"/>
    </location>
</feature>
<name>A0A9N9WXF5_9DIPT</name>
<protein>
    <submittedName>
        <fullName evidence="2">Uncharacterized protein</fullName>
    </submittedName>
</protein>
<keyword evidence="1" id="KW-0812">Transmembrane</keyword>
<evidence type="ECO:0000256" key="1">
    <source>
        <dbReference type="SAM" id="Phobius"/>
    </source>
</evidence>
<dbReference type="AlphaFoldDB" id="A0A9N9WXF5"/>
<sequence length="147" mass="16521">MTITFCRNLDQLQLVACLTIIVDGLKISFALTDIIIEEFENRHSILKRVNKVAEQWYFKILVIIGLLCLMVIEILFIVLIVNIYQNIPVDEAYSDESESHDFNSELSVNRLLGDFDSDSIITVDGITIPALMVQTKSSIQGANGQIS</sequence>
<organism evidence="2 3">
    <name type="scientific">Chironomus riparius</name>
    <dbReference type="NCBI Taxonomy" id="315576"/>
    <lineage>
        <taxon>Eukaryota</taxon>
        <taxon>Metazoa</taxon>
        <taxon>Ecdysozoa</taxon>
        <taxon>Arthropoda</taxon>
        <taxon>Hexapoda</taxon>
        <taxon>Insecta</taxon>
        <taxon>Pterygota</taxon>
        <taxon>Neoptera</taxon>
        <taxon>Endopterygota</taxon>
        <taxon>Diptera</taxon>
        <taxon>Nematocera</taxon>
        <taxon>Chironomoidea</taxon>
        <taxon>Chironomidae</taxon>
        <taxon>Chironominae</taxon>
        <taxon>Chironomus</taxon>
    </lineage>
</organism>
<reference evidence="2" key="1">
    <citation type="submission" date="2022-01" db="EMBL/GenBank/DDBJ databases">
        <authorList>
            <person name="King R."/>
        </authorList>
    </citation>
    <scope>NUCLEOTIDE SEQUENCE</scope>
</reference>
<dbReference type="EMBL" id="OU895879">
    <property type="protein sequence ID" value="CAG9807678.1"/>
    <property type="molecule type" value="Genomic_DNA"/>
</dbReference>
<gene>
    <name evidence="2" type="ORF">CHIRRI_LOCUS10524</name>
</gene>
<accession>A0A9N9WXF5</accession>
<keyword evidence="1" id="KW-1133">Transmembrane helix</keyword>
<dbReference type="Proteomes" id="UP001153620">
    <property type="component" value="Chromosome 3"/>
</dbReference>
<reference evidence="2" key="2">
    <citation type="submission" date="2022-10" db="EMBL/GenBank/DDBJ databases">
        <authorList>
            <consortium name="ENA_rothamsted_submissions"/>
            <consortium name="culmorum"/>
            <person name="King R."/>
        </authorList>
    </citation>
    <scope>NUCLEOTIDE SEQUENCE</scope>
</reference>